<reference evidence="3 4" key="1">
    <citation type="submission" date="2017-08" db="EMBL/GenBank/DDBJ databases">
        <title>Pusillimonas indicus sp. nov., a member of the family Alcaligenaceae isolated from surface seawater.</title>
        <authorList>
            <person name="Li J."/>
        </authorList>
    </citation>
    <scope>NUCLEOTIDE SEQUENCE [LARGE SCALE GENOMIC DNA]</scope>
    <source>
        <strain evidence="3 4">L52-1-41</strain>
    </source>
</reference>
<dbReference type="InterPro" id="IPR009663">
    <property type="entry name" value="PAP_PilO"/>
</dbReference>
<feature type="transmembrane region" description="Helical" evidence="2">
    <location>
        <begin position="193"/>
        <end position="220"/>
    </location>
</feature>
<evidence type="ECO:0000313" key="4">
    <source>
        <dbReference type="Proteomes" id="UP000266206"/>
    </source>
</evidence>
<comment type="caution">
    <text evidence="3">The sequence shown here is derived from an EMBL/GenBank/DDBJ whole genome shotgun (WGS) entry which is preliminary data.</text>
</comment>
<feature type="coiled-coil region" evidence="1">
    <location>
        <begin position="232"/>
        <end position="259"/>
    </location>
</feature>
<keyword evidence="1" id="KW-0175">Coiled coil</keyword>
<sequence length="464" mass="52072">MAKEPFDPIDGDNQASARLIRVGKRRYVANMAWRAVDNPTQANKQAREMAKHERMNLMMVYEGFSAQAGLVYAPRSTFKSYSGAYSIAAVLAKSIGDSWLGVFDLDDGNYLLVAVKDGAIVPGFDLVGDPDLIRERALSIRRANAWQAVYMPEKDEGLQAEFRDQAVKSGDLVSFLEQAKHIRSHRLIATNSLFGGLLTPSSLVLLAVLLVILLGAFVYFEFIKPSEQRVSNAQIQERAQALAQEKDLARQEVAKATIRPEWVSLPLGQAMMRNCEIHMEKLPARLINWPLKSLECRATGVVGKYEREKGGATMAQVQSQIQDYPIASVLGEIATIGYRFDAPPARNHGLEVLDEQQWMSRWVSYFQSFEESEVAQLTLKHQPHPEPPPPKARWIKLLGQEEAKVPPPWWNTYTWEMRLAGLSPAQVLSDLPSKGVVLTSAQAEYDQKVSQFEWVLKGLANMRY</sequence>
<name>A0A3A1YWZ6_9BURK</name>
<dbReference type="Pfam" id="PF06864">
    <property type="entry name" value="PAP_PilO"/>
    <property type="match status" value="1"/>
</dbReference>
<dbReference type="OrthoDB" id="6451163at2"/>
<dbReference type="Proteomes" id="UP000266206">
    <property type="component" value="Unassembled WGS sequence"/>
</dbReference>
<evidence type="ECO:0000256" key="1">
    <source>
        <dbReference type="SAM" id="Coils"/>
    </source>
</evidence>
<dbReference type="RefSeq" id="WP_119516005.1">
    <property type="nucleotide sequence ID" value="NZ_NQYH01000005.1"/>
</dbReference>
<accession>A0A3A1YWZ6</accession>
<keyword evidence="2" id="KW-1133">Transmembrane helix</keyword>
<dbReference type="EMBL" id="NQYH01000005">
    <property type="protein sequence ID" value="RIY41004.1"/>
    <property type="molecule type" value="Genomic_DNA"/>
</dbReference>
<proteinExistence type="predicted"/>
<keyword evidence="2" id="KW-0472">Membrane</keyword>
<gene>
    <name evidence="3" type="ORF">CJP73_07610</name>
</gene>
<keyword evidence="2" id="KW-0812">Transmembrane</keyword>
<evidence type="ECO:0008006" key="5">
    <source>
        <dbReference type="Google" id="ProtNLM"/>
    </source>
</evidence>
<dbReference type="AlphaFoldDB" id="A0A3A1YWZ6"/>
<organism evidence="3 4">
    <name type="scientific">Neopusillimonas maritima</name>
    <dbReference type="NCBI Taxonomy" id="2026239"/>
    <lineage>
        <taxon>Bacteria</taxon>
        <taxon>Pseudomonadati</taxon>
        <taxon>Pseudomonadota</taxon>
        <taxon>Betaproteobacteria</taxon>
        <taxon>Burkholderiales</taxon>
        <taxon>Alcaligenaceae</taxon>
        <taxon>Neopusillimonas</taxon>
    </lineage>
</organism>
<evidence type="ECO:0000256" key="2">
    <source>
        <dbReference type="SAM" id="Phobius"/>
    </source>
</evidence>
<evidence type="ECO:0000313" key="3">
    <source>
        <dbReference type="EMBL" id="RIY41004.1"/>
    </source>
</evidence>
<protein>
    <recommendedName>
        <fullName evidence="5">Pilin accessory protein (PilO)</fullName>
    </recommendedName>
</protein>